<sequence length="123" mass="13393">MDLAKLARFLETASAADRKLDILIGMQIGYERHLAVDADHAQPLQAKWRKPNGDIGKMPGFTESVDAAWEFVTLFCPDASQIGVTFDEHGRGSADVDGQKALQYATPALALCAAALRSKLYDK</sequence>
<dbReference type="KEGG" id="same:SAMCFNEI73_pC1685"/>
<reference evidence="1 2" key="1">
    <citation type="submission" date="2015-10" db="EMBL/GenBank/DDBJ databases">
        <title>Genomic differences between typical nodule nitrogen-fixing rhizobial strains and those coming from bean seeds.</title>
        <authorList>
            <person name="Peralta H."/>
            <person name="Aguilar-Vera A."/>
            <person name="Diaz R."/>
            <person name="Mora Y."/>
            <person name="Martinez-Batallar G."/>
            <person name="Salazar E."/>
            <person name="Vargas-Lagunas C."/>
            <person name="Encarnacion S."/>
            <person name="Girard L."/>
            <person name="Mora J."/>
        </authorList>
    </citation>
    <scope>NUCLEOTIDE SEQUENCE [LARGE SCALE GENOMIC DNA]</scope>
    <source>
        <strain evidence="1 2">CFNEI 73</strain>
        <plasmid evidence="1 2">C</plasmid>
    </source>
</reference>
<name>A0A1L3LZ49_9HYPH</name>
<dbReference type="EMBL" id="CP013110">
    <property type="protein sequence ID" value="APG95389.1"/>
    <property type="molecule type" value="Genomic_DNA"/>
</dbReference>
<gene>
    <name evidence="1" type="ORF">SAMCFNEI73_pC1685</name>
</gene>
<dbReference type="AlphaFoldDB" id="A0A1L3LZ49"/>
<evidence type="ECO:0000313" key="1">
    <source>
        <dbReference type="EMBL" id="APG95389.1"/>
    </source>
</evidence>
<proteinExistence type="predicted"/>
<keyword evidence="1" id="KW-0614">Plasmid</keyword>
<accession>A0A1L3LZ49</accession>
<organism evidence="1 2">
    <name type="scientific">Sinorhizobium americanum</name>
    <dbReference type="NCBI Taxonomy" id="194963"/>
    <lineage>
        <taxon>Bacteria</taxon>
        <taxon>Pseudomonadati</taxon>
        <taxon>Pseudomonadota</taxon>
        <taxon>Alphaproteobacteria</taxon>
        <taxon>Hyphomicrobiales</taxon>
        <taxon>Rhizobiaceae</taxon>
        <taxon>Sinorhizobium/Ensifer group</taxon>
        <taxon>Sinorhizobium</taxon>
    </lineage>
</organism>
<geneLocation type="plasmid" evidence="1 2">
    <name>C</name>
</geneLocation>
<keyword evidence="2" id="KW-1185">Reference proteome</keyword>
<dbReference type="Proteomes" id="UP000182306">
    <property type="component" value="Plasmid C"/>
</dbReference>
<dbReference type="OrthoDB" id="8374003at2"/>
<protein>
    <submittedName>
        <fullName evidence="1">Uncharacterized protein</fullName>
    </submittedName>
</protein>
<evidence type="ECO:0000313" key="2">
    <source>
        <dbReference type="Proteomes" id="UP000182306"/>
    </source>
</evidence>
<dbReference type="RefSeq" id="WP_064254177.1">
    <property type="nucleotide sequence ID" value="NZ_CP013110.1"/>
</dbReference>